<proteinExistence type="predicted"/>
<sequence length="621" mass="69288">MEQKIIQIRSNDGAVVKRALINSEGLSRWLQELSEEHDLEPGVKYKYLLDADCVGHDEYGTLKAEVIYSLPPVRKKQKTTSSTIAELINVKNFDAAFSKLEETSVQFRENDMEAENDICSPVKIHDTWMGHEEILKQDLRDTCAKLRLNIEMQPEGNRTARVSISQIPCQRDWFSSALSGSQYAPAICRTTAGKIDNSVLIGVDEVMELKNVGTIHQIASLAGEIAAECFQENKHQQVSFFITSLRIAAFSTSSGRPVIPFDPPIADESAVEVVLREYLHGRDMEKCKALVISAAGFHFRSMVFAAQVIAKELDPKVPSVLSEVFQRWKVRVGGFEDLCENIRDYVSDCCKGVSRGSQPEKRMSNLEDFLDRTGALPPPLICCAFGVISDDQTGVGSRMIDRKHPLFGLFNCEFAFMDPAKHLEQFGTFYDLFRSSIRLPVLSGKQEVVVPRKASKHATDWFHKLEYPKGMTISTESILEVCARKPVLTKEGKKLSEGKYYAPSARQHPLIDRAFVASYGRDQAVVLIQDKLSKDEPKAVKDLNAAANLIRAQNTEMEVLCIVNIIGAGAATTAQDSLEHPYTLVREDELDGFYSVNFSGVARFARQRKELANSQEGECSG</sequence>
<keyword evidence="2" id="KW-1185">Reference proteome</keyword>
<evidence type="ECO:0000313" key="2">
    <source>
        <dbReference type="Proteomes" id="UP001153069"/>
    </source>
</evidence>
<accession>A0A9N8HXD5</accession>
<name>A0A9N8HXD5_9STRA</name>
<organism evidence="1 2">
    <name type="scientific">Seminavis robusta</name>
    <dbReference type="NCBI Taxonomy" id="568900"/>
    <lineage>
        <taxon>Eukaryota</taxon>
        <taxon>Sar</taxon>
        <taxon>Stramenopiles</taxon>
        <taxon>Ochrophyta</taxon>
        <taxon>Bacillariophyta</taxon>
        <taxon>Bacillariophyceae</taxon>
        <taxon>Bacillariophycidae</taxon>
        <taxon>Naviculales</taxon>
        <taxon>Naviculaceae</taxon>
        <taxon>Seminavis</taxon>
    </lineage>
</organism>
<dbReference type="EMBL" id="CAICTM010002183">
    <property type="protein sequence ID" value="CAB9528265.1"/>
    <property type="molecule type" value="Genomic_DNA"/>
</dbReference>
<protein>
    <submittedName>
        <fullName evidence="1">Uncharacterized protein</fullName>
    </submittedName>
</protein>
<comment type="caution">
    <text evidence="1">The sequence shown here is derived from an EMBL/GenBank/DDBJ whole genome shotgun (WGS) entry which is preliminary data.</text>
</comment>
<gene>
    <name evidence="1" type="ORF">SEMRO_2185_G318130.1</name>
</gene>
<dbReference type="AlphaFoldDB" id="A0A9N8HXD5"/>
<evidence type="ECO:0000313" key="1">
    <source>
        <dbReference type="EMBL" id="CAB9528265.1"/>
    </source>
</evidence>
<dbReference type="Proteomes" id="UP001153069">
    <property type="component" value="Unassembled WGS sequence"/>
</dbReference>
<reference evidence="1" key="1">
    <citation type="submission" date="2020-06" db="EMBL/GenBank/DDBJ databases">
        <authorList>
            <consortium name="Plant Systems Biology data submission"/>
        </authorList>
    </citation>
    <scope>NUCLEOTIDE SEQUENCE</scope>
    <source>
        <strain evidence="1">D6</strain>
    </source>
</reference>